<organism evidence="1 2">
    <name type="scientific">Roseobacter litoralis (strain ATCC 49566 / DSM 6996 / JCM 21268 / NBRC 15278 / OCh 149)</name>
    <dbReference type="NCBI Taxonomy" id="391595"/>
    <lineage>
        <taxon>Bacteria</taxon>
        <taxon>Pseudomonadati</taxon>
        <taxon>Pseudomonadota</taxon>
        <taxon>Alphaproteobacteria</taxon>
        <taxon>Rhodobacterales</taxon>
        <taxon>Roseobacteraceae</taxon>
        <taxon>Roseobacter</taxon>
    </lineage>
</organism>
<evidence type="ECO:0000313" key="2">
    <source>
        <dbReference type="Proteomes" id="UP000001353"/>
    </source>
</evidence>
<dbReference type="STRING" id="391595.RLO149_c043900"/>
<gene>
    <name evidence="1" type="ordered locus">RLO149_c043900</name>
</gene>
<name>F7ZJ37_ROSLO</name>
<dbReference type="KEGG" id="rli:RLO149_c043900"/>
<proteinExistence type="predicted"/>
<dbReference type="Proteomes" id="UP000001353">
    <property type="component" value="Chromosome"/>
</dbReference>
<keyword evidence="2" id="KW-1185">Reference proteome</keyword>
<dbReference type="eggNOG" id="ENOG502ZRIM">
    <property type="taxonomic scope" value="Bacteria"/>
</dbReference>
<evidence type="ECO:0000313" key="1">
    <source>
        <dbReference type="EMBL" id="AEI96282.1"/>
    </source>
</evidence>
<dbReference type="EMBL" id="CP002623">
    <property type="protein sequence ID" value="AEI96282.1"/>
    <property type="molecule type" value="Genomic_DNA"/>
</dbReference>
<accession>F7ZJ37</accession>
<protein>
    <submittedName>
        <fullName evidence="1">Uncharacterized protein</fullName>
    </submittedName>
</protein>
<sequence>MRKIAAPKTFTMLQILSDLQSAAVAGCSELALQLSPRLREDLKRLVFDQECRMSTADVEALHAELMMVASMPNQNHPAFMTATIILLADRLNYGAGEDDLFWNWSAFRDRFREAPSPVRAALMNGFRRADTLGLVKLDQLPKGTDLRTYDETDLTRLLKIIARSMTEDMRDVVCTLAPQETREVHRKALDNCLKGSCILSEFGGWFPSEVIERVSLDPVHPSYAAATALMILDAIATRDCTGKMALRYEKQADDYIMLPTELRIPLLAGLRHLHEMEADWEPYADWPVEQRLDKAIVMPFAKP</sequence>
<dbReference type="AlphaFoldDB" id="F7ZJ37"/>
<dbReference type="HOGENOM" id="CLU_952757_0_0_5"/>
<reference evidence="1 2" key="1">
    <citation type="journal article" date="2011" name="BMC Genomics">
        <title>Comparative genome analysis and genome-guided physiological analysis of Roseobacter litoralis.</title>
        <authorList>
            <person name="Kalhoefer D."/>
            <person name="Thole S."/>
            <person name="Voget S."/>
            <person name="Lehmann R."/>
            <person name="Liesegang H."/>
            <person name="Wollher A."/>
            <person name="Daniel R."/>
            <person name="Simon M."/>
            <person name="Brinkhoff T."/>
        </authorList>
    </citation>
    <scope>NUCLEOTIDE SEQUENCE [LARGE SCALE GENOMIC DNA]</scope>
    <source>
        <strain evidence="2">ATCC 49566 / DSM 6996 / JCM 21268 / NBRC 15278 / OCh 149</strain>
    </source>
</reference>